<feature type="transmembrane region" description="Helical" evidence="5">
    <location>
        <begin position="48"/>
        <end position="68"/>
    </location>
</feature>
<evidence type="ECO:0000313" key="7">
    <source>
        <dbReference type="Proteomes" id="UP000240542"/>
    </source>
</evidence>
<reference evidence="6 7" key="1">
    <citation type="submission" date="2018-03" db="EMBL/GenBank/DDBJ databases">
        <title>Genomic Encyclopedia of Archaeal and Bacterial Type Strains, Phase II (KMG-II): from individual species to whole genera.</title>
        <authorList>
            <person name="Goeker M."/>
        </authorList>
    </citation>
    <scope>NUCLEOTIDE SEQUENCE [LARGE SCALE GENOMIC DNA]</scope>
    <source>
        <strain evidence="6 7">DSM 45312</strain>
    </source>
</reference>
<proteinExistence type="predicted"/>
<evidence type="ECO:0000256" key="4">
    <source>
        <dbReference type="ARBA" id="ARBA00023136"/>
    </source>
</evidence>
<dbReference type="RefSeq" id="WP_106582525.1">
    <property type="nucleotide sequence ID" value="NZ_PYGA01000005.1"/>
</dbReference>
<organism evidence="6 7">
    <name type="scientific">Murinocardiopsis flavida</name>
    <dbReference type="NCBI Taxonomy" id="645275"/>
    <lineage>
        <taxon>Bacteria</taxon>
        <taxon>Bacillati</taxon>
        <taxon>Actinomycetota</taxon>
        <taxon>Actinomycetes</taxon>
        <taxon>Streptosporangiales</taxon>
        <taxon>Nocardiopsidaceae</taxon>
        <taxon>Murinocardiopsis</taxon>
    </lineage>
</organism>
<evidence type="ECO:0000256" key="5">
    <source>
        <dbReference type="SAM" id="Phobius"/>
    </source>
</evidence>
<keyword evidence="4 5" id="KW-0472">Membrane</keyword>
<evidence type="ECO:0000313" key="6">
    <source>
        <dbReference type="EMBL" id="PSK98438.1"/>
    </source>
</evidence>
<gene>
    <name evidence="6" type="ORF">CLV63_105112</name>
</gene>
<protein>
    <submittedName>
        <fullName evidence="6">Putative oxidoreductase</fullName>
    </submittedName>
</protein>
<dbReference type="Proteomes" id="UP000240542">
    <property type="component" value="Unassembled WGS sequence"/>
</dbReference>
<evidence type="ECO:0000256" key="3">
    <source>
        <dbReference type="ARBA" id="ARBA00022989"/>
    </source>
</evidence>
<name>A0A2P8DMJ9_9ACTN</name>
<keyword evidence="3 5" id="KW-1133">Transmembrane helix</keyword>
<dbReference type="AlphaFoldDB" id="A0A2P8DMJ9"/>
<feature type="transmembrane region" description="Helical" evidence="5">
    <location>
        <begin position="7"/>
        <end position="28"/>
    </location>
</feature>
<keyword evidence="7" id="KW-1185">Reference proteome</keyword>
<dbReference type="Pfam" id="PF07681">
    <property type="entry name" value="DoxX"/>
    <property type="match status" value="1"/>
</dbReference>
<dbReference type="InterPro" id="IPR032808">
    <property type="entry name" value="DoxX"/>
</dbReference>
<dbReference type="OrthoDB" id="1122432at2"/>
<evidence type="ECO:0000256" key="2">
    <source>
        <dbReference type="ARBA" id="ARBA00022692"/>
    </source>
</evidence>
<feature type="transmembrane region" description="Helical" evidence="5">
    <location>
        <begin position="104"/>
        <end position="124"/>
    </location>
</feature>
<dbReference type="GO" id="GO:0016020">
    <property type="term" value="C:membrane"/>
    <property type="evidence" value="ECO:0007669"/>
    <property type="project" value="UniProtKB-SubCell"/>
</dbReference>
<dbReference type="EMBL" id="PYGA01000005">
    <property type="protein sequence ID" value="PSK98438.1"/>
    <property type="molecule type" value="Genomic_DNA"/>
</dbReference>
<evidence type="ECO:0000256" key="1">
    <source>
        <dbReference type="ARBA" id="ARBA00004141"/>
    </source>
</evidence>
<comment type="subcellular location">
    <subcellularLocation>
        <location evidence="1">Membrane</location>
        <topology evidence="1">Multi-pass membrane protein</topology>
    </subcellularLocation>
</comment>
<comment type="caution">
    <text evidence="6">The sequence shown here is derived from an EMBL/GenBank/DDBJ whole genome shotgun (WGS) entry which is preliminary data.</text>
</comment>
<accession>A0A2P8DMJ9</accession>
<feature type="transmembrane region" description="Helical" evidence="5">
    <location>
        <begin position="75"/>
        <end position="98"/>
    </location>
</feature>
<sequence length="143" mass="14727">MKRLPDASLLAARIVIGVTFLAYGTSLLEDTWLAERSFAGMGVPFPGLVLWIAAAAGIVGGLCFAAGFALPVVGVVLAVLSLVALIPADGPGAAYAQVYVPPHYILVMVFSCLGFGFNGGRFTAARHLSGRRGTSADSADMRG</sequence>
<keyword evidence="2 5" id="KW-0812">Transmembrane</keyword>